<sequence>MVAMDSYPQYEVDVWEENQEMGESRKRDRELSEIRDRTLDRETRRMLLEQKKLIPVFPVGSWIAFVSHLL</sequence>
<keyword evidence="2" id="KW-1185">Reference proteome</keyword>
<protein>
    <submittedName>
        <fullName evidence="1">Uncharacterized protein</fullName>
    </submittedName>
</protein>
<dbReference type="EMBL" id="BPLR01008336">
    <property type="protein sequence ID" value="GIY23998.1"/>
    <property type="molecule type" value="Genomic_DNA"/>
</dbReference>
<dbReference type="AlphaFoldDB" id="A0AAV4RPW2"/>
<comment type="caution">
    <text evidence="1">The sequence shown here is derived from an EMBL/GenBank/DDBJ whole genome shotgun (WGS) entry which is preliminary data.</text>
</comment>
<evidence type="ECO:0000313" key="2">
    <source>
        <dbReference type="Proteomes" id="UP001054945"/>
    </source>
</evidence>
<gene>
    <name evidence="1" type="ORF">CEXT_264391</name>
</gene>
<reference evidence="1 2" key="1">
    <citation type="submission" date="2021-06" db="EMBL/GenBank/DDBJ databases">
        <title>Caerostris extrusa draft genome.</title>
        <authorList>
            <person name="Kono N."/>
            <person name="Arakawa K."/>
        </authorList>
    </citation>
    <scope>NUCLEOTIDE SEQUENCE [LARGE SCALE GENOMIC DNA]</scope>
</reference>
<dbReference type="Proteomes" id="UP001054945">
    <property type="component" value="Unassembled WGS sequence"/>
</dbReference>
<name>A0AAV4RPW2_CAEEX</name>
<evidence type="ECO:0000313" key="1">
    <source>
        <dbReference type="EMBL" id="GIY23998.1"/>
    </source>
</evidence>
<organism evidence="1 2">
    <name type="scientific">Caerostris extrusa</name>
    <name type="common">Bark spider</name>
    <name type="synonym">Caerostris bankana</name>
    <dbReference type="NCBI Taxonomy" id="172846"/>
    <lineage>
        <taxon>Eukaryota</taxon>
        <taxon>Metazoa</taxon>
        <taxon>Ecdysozoa</taxon>
        <taxon>Arthropoda</taxon>
        <taxon>Chelicerata</taxon>
        <taxon>Arachnida</taxon>
        <taxon>Araneae</taxon>
        <taxon>Araneomorphae</taxon>
        <taxon>Entelegynae</taxon>
        <taxon>Araneoidea</taxon>
        <taxon>Araneidae</taxon>
        <taxon>Caerostris</taxon>
    </lineage>
</organism>
<proteinExistence type="predicted"/>
<accession>A0AAV4RPW2</accession>